<dbReference type="STRING" id="177413.SAMN05660859_0470"/>
<evidence type="ECO:0000256" key="2">
    <source>
        <dbReference type="ARBA" id="ARBA00005417"/>
    </source>
</evidence>
<dbReference type="RefSeq" id="WP_091435783.1">
    <property type="nucleotide sequence ID" value="NZ_FMTP01000001.1"/>
</dbReference>
<dbReference type="InterPro" id="IPR039421">
    <property type="entry name" value="Type_1_exporter"/>
</dbReference>
<dbReference type="GO" id="GO:0016887">
    <property type="term" value="F:ATP hydrolysis activity"/>
    <property type="evidence" value="ECO:0007669"/>
    <property type="project" value="InterPro"/>
</dbReference>
<comment type="subcellular location">
    <subcellularLocation>
        <location evidence="1">Cell membrane</location>
        <topology evidence="1">Multi-pass membrane protein</topology>
    </subcellularLocation>
</comment>
<dbReference type="PANTHER" id="PTHR24221:SF654">
    <property type="entry name" value="ATP-BINDING CASSETTE SUB-FAMILY B MEMBER 6"/>
    <property type="match status" value="1"/>
</dbReference>
<keyword evidence="7 8" id="KW-0472">Membrane</keyword>
<accession>A0A1G4PCM2</accession>
<comment type="similarity">
    <text evidence="2">Belongs to the ABC transporter superfamily.</text>
</comment>
<feature type="transmembrane region" description="Helical" evidence="8">
    <location>
        <begin position="261"/>
        <end position="282"/>
    </location>
</feature>
<dbReference type="GO" id="GO:0005524">
    <property type="term" value="F:ATP binding"/>
    <property type="evidence" value="ECO:0007669"/>
    <property type="project" value="UniProtKB-KW"/>
</dbReference>
<dbReference type="Gene3D" id="1.20.1560.10">
    <property type="entry name" value="ABC transporter type 1, transmembrane domain"/>
    <property type="match status" value="1"/>
</dbReference>
<evidence type="ECO:0000256" key="8">
    <source>
        <dbReference type="SAM" id="Phobius"/>
    </source>
</evidence>
<dbReference type="SUPFAM" id="SSF90123">
    <property type="entry name" value="ABC transporter transmembrane region"/>
    <property type="match status" value="1"/>
</dbReference>
<feature type="transmembrane region" description="Helical" evidence="8">
    <location>
        <begin position="72"/>
        <end position="94"/>
    </location>
</feature>
<dbReference type="Proteomes" id="UP000198889">
    <property type="component" value="Unassembled WGS sequence"/>
</dbReference>
<dbReference type="InterPro" id="IPR036640">
    <property type="entry name" value="ABC1_TM_sf"/>
</dbReference>
<feature type="transmembrane region" description="Helical" evidence="8">
    <location>
        <begin position="29"/>
        <end position="51"/>
    </location>
</feature>
<dbReference type="PANTHER" id="PTHR24221">
    <property type="entry name" value="ATP-BINDING CASSETTE SUB-FAMILY B"/>
    <property type="match status" value="1"/>
</dbReference>
<proteinExistence type="inferred from homology"/>
<dbReference type="GO" id="GO:0034040">
    <property type="term" value="F:ATPase-coupled lipid transmembrane transporter activity"/>
    <property type="evidence" value="ECO:0007669"/>
    <property type="project" value="TreeGrafter"/>
</dbReference>
<feature type="transmembrane region" description="Helical" evidence="8">
    <location>
        <begin position="170"/>
        <end position="191"/>
    </location>
</feature>
<dbReference type="Pfam" id="PF00005">
    <property type="entry name" value="ABC_tran"/>
    <property type="match status" value="1"/>
</dbReference>
<dbReference type="GO" id="GO:0005886">
    <property type="term" value="C:plasma membrane"/>
    <property type="evidence" value="ECO:0007669"/>
    <property type="project" value="UniProtKB-SubCell"/>
</dbReference>
<evidence type="ECO:0000256" key="4">
    <source>
        <dbReference type="ARBA" id="ARBA00022741"/>
    </source>
</evidence>
<dbReference type="InterPro" id="IPR003439">
    <property type="entry name" value="ABC_transporter-like_ATP-bd"/>
</dbReference>
<evidence type="ECO:0000313" key="11">
    <source>
        <dbReference type="EMBL" id="SCW30011.1"/>
    </source>
</evidence>
<evidence type="ECO:0000259" key="10">
    <source>
        <dbReference type="PROSITE" id="PS50929"/>
    </source>
</evidence>
<evidence type="ECO:0000259" key="9">
    <source>
        <dbReference type="PROSITE" id="PS50893"/>
    </source>
</evidence>
<dbReference type="InterPro" id="IPR017871">
    <property type="entry name" value="ABC_transporter-like_CS"/>
</dbReference>
<evidence type="ECO:0000256" key="7">
    <source>
        <dbReference type="ARBA" id="ARBA00023136"/>
    </source>
</evidence>
<keyword evidence="6 8" id="KW-1133">Transmembrane helix</keyword>
<dbReference type="PROSITE" id="PS50893">
    <property type="entry name" value="ABC_TRANSPORTER_2"/>
    <property type="match status" value="1"/>
</dbReference>
<evidence type="ECO:0000256" key="3">
    <source>
        <dbReference type="ARBA" id="ARBA00022692"/>
    </source>
</evidence>
<gene>
    <name evidence="11" type="ORF">SAMN05660859_0470</name>
</gene>
<keyword evidence="3 8" id="KW-0812">Transmembrane</keyword>
<dbReference type="InterPro" id="IPR011527">
    <property type="entry name" value="ABC1_TM_dom"/>
</dbReference>
<dbReference type="GO" id="GO:0140359">
    <property type="term" value="F:ABC-type transporter activity"/>
    <property type="evidence" value="ECO:0007669"/>
    <property type="project" value="InterPro"/>
</dbReference>
<sequence length="563" mass="60194">MKRLPVDTALLAAFLRALAHSARGRGALSIAVIVAGALVESVGLVLLIPVLQVLTEREGVVPAWFAGWNPDHLLLFLLGSFLLAMTLRGFILYARDRLLWRVEDDFVDAQRERLMRGLASARWASLASLRHAEVQNVLSSEMVRLAMAVRFFVQIAVGALLVLVQGGLAVYMAPALAGTLLVAVALAAIAFSGLERAGALGHDFARAGLNQMQVIGNLLSGLKAALAQNLQQRFVREFRQTLHEARENRRRFTERQARTRLVFAIGSAACACVVVAGGALVLQVPTPVLILLVLIFARLAGPVASLQQALQQFAYSLPAYAAVAALDAQMEQAGAAIPGVPQPIAPGPIELRAVRLLHGAGAGVAGVDLVIAPGERIAISGASGSGKTTLLDVLAGLMVPDAGGVLVGGVALDAVATPAWREHVAYVVQEPYLFRDSVRANVAGDTPCDDDAIWTALEQVGAHALVRRLERGLDTVIGERGAILSGGERQRLALARALLRRPRLLMLDEATNALDLPSERRLLQQLAALDARPALVMVTHRRENLDLFDRILELREGRLHPVS</sequence>
<organism evidence="11 12">
    <name type="scientific">Ancylobacter rudongensis</name>
    <dbReference type="NCBI Taxonomy" id="177413"/>
    <lineage>
        <taxon>Bacteria</taxon>
        <taxon>Pseudomonadati</taxon>
        <taxon>Pseudomonadota</taxon>
        <taxon>Alphaproteobacteria</taxon>
        <taxon>Hyphomicrobiales</taxon>
        <taxon>Xanthobacteraceae</taxon>
        <taxon>Ancylobacter</taxon>
    </lineage>
</organism>
<dbReference type="PROSITE" id="PS00211">
    <property type="entry name" value="ABC_TRANSPORTER_1"/>
    <property type="match status" value="1"/>
</dbReference>
<reference evidence="12" key="1">
    <citation type="submission" date="2016-10" db="EMBL/GenBank/DDBJ databases">
        <authorList>
            <person name="Varghese N."/>
            <person name="Submissions S."/>
        </authorList>
    </citation>
    <scope>NUCLEOTIDE SEQUENCE [LARGE SCALE GENOMIC DNA]</scope>
    <source>
        <strain evidence="12">CGMCC 1.1761</strain>
    </source>
</reference>
<dbReference type="EMBL" id="FMTP01000001">
    <property type="protein sequence ID" value="SCW30011.1"/>
    <property type="molecule type" value="Genomic_DNA"/>
</dbReference>
<feature type="domain" description="ABC transporter" evidence="9">
    <location>
        <begin position="349"/>
        <end position="562"/>
    </location>
</feature>
<dbReference type="InterPro" id="IPR027417">
    <property type="entry name" value="P-loop_NTPase"/>
</dbReference>
<feature type="transmembrane region" description="Helical" evidence="8">
    <location>
        <begin position="144"/>
        <end position="164"/>
    </location>
</feature>
<evidence type="ECO:0000256" key="1">
    <source>
        <dbReference type="ARBA" id="ARBA00004651"/>
    </source>
</evidence>
<dbReference type="SMART" id="SM00382">
    <property type="entry name" value="AAA"/>
    <property type="match status" value="1"/>
</dbReference>
<evidence type="ECO:0000256" key="5">
    <source>
        <dbReference type="ARBA" id="ARBA00022840"/>
    </source>
</evidence>
<protein>
    <submittedName>
        <fullName evidence="11">ATP-binding cassette, subfamily C</fullName>
    </submittedName>
</protein>
<dbReference type="AlphaFoldDB" id="A0A1G4PCM2"/>
<evidence type="ECO:0000313" key="12">
    <source>
        <dbReference type="Proteomes" id="UP000198889"/>
    </source>
</evidence>
<dbReference type="InterPro" id="IPR003593">
    <property type="entry name" value="AAA+_ATPase"/>
</dbReference>
<feature type="domain" description="ABC transmembrane type-1" evidence="10">
    <location>
        <begin position="27"/>
        <end position="314"/>
    </location>
</feature>
<name>A0A1G4PCM2_9HYPH</name>
<dbReference type="Gene3D" id="3.40.50.300">
    <property type="entry name" value="P-loop containing nucleotide triphosphate hydrolases"/>
    <property type="match status" value="1"/>
</dbReference>
<keyword evidence="5 11" id="KW-0067">ATP-binding</keyword>
<dbReference type="PROSITE" id="PS50929">
    <property type="entry name" value="ABC_TM1F"/>
    <property type="match status" value="1"/>
</dbReference>
<keyword evidence="12" id="KW-1185">Reference proteome</keyword>
<keyword evidence="4" id="KW-0547">Nucleotide-binding</keyword>
<evidence type="ECO:0000256" key="6">
    <source>
        <dbReference type="ARBA" id="ARBA00022989"/>
    </source>
</evidence>
<dbReference type="SUPFAM" id="SSF52540">
    <property type="entry name" value="P-loop containing nucleoside triphosphate hydrolases"/>
    <property type="match status" value="1"/>
</dbReference>